<keyword evidence="2" id="KW-1185">Reference proteome</keyword>
<reference evidence="2" key="1">
    <citation type="journal article" date="2007" name="Science">
        <title>Evolutionary and biomedical insights from the rhesus macaque genome.</title>
        <authorList>
            <person name="Gibbs R.A."/>
            <person name="Rogers J."/>
            <person name="Katze M.G."/>
            <person name="Bumgarner R."/>
            <person name="Weinstock G.M."/>
            <person name="Mardis E.R."/>
            <person name="Remington K.A."/>
            <person name="Strausberg R.L."/>
            <person name="Venter J.C."/>
            <person name="Wilson R.K."/>
            <person name="Batzer M.A."/>
            <person name="Bustamante C.D."/>
            <person name="Eichler E.E."/>
            <person name="Hahn M.W."/>
            <person name="Hardison R.C."/>
            <person name="Makova K.D."/>
            <person name="Miller W."/>
            <person name="Milosavljevic A."/>
            <person name="Palermo R.E."/>
            <person name="Siepel A."/>
            <person name="Sikela J.M."/>
            <person name="Attaway T."/>
            <person name="Bell S."/>
            <person name="Bernard K.E."/>
            <person name="Buhay C.J."/>
            <person name="Chandrabose M.N."/>
            <person name="Dao M."/>
            <person name="Davis C."/>
            <person name="Delehaunty K.D."/>
            <person name="Ding Y."/>
            <person name="Dinh H.H."/>
            <person name="Dugan-Rocha S."/>
            <person name="Fulton L.A."/>
            <person name="Gabisi R.A."/>
            <person name="Garner T.T."/>
            <person name="Godfrey J."/>
            <person name="Hawes A.C."/>
            <person name="Hernandez J."/>
            <person name="Hines S."/>
            <person name="Holder M."/>
            <person name="Hume J."/>
            <person name="Jhangiani S.N."/>
            <person name="Joshi V."/>
            <person name="Khan Z.M."/>
            <person name="Kirkness E.F."/>
            <person name="Cree A."/>
            <person name="Fowler R.G."/>
            <person name="Lee S."/>
            <person name="Lewis L.R."/>
            <person name="Li Z."/>
            <person name="Liu Y.-S."/>
            <person name="Moore S.M."/>
            <person name="Muzny D."/>
            <person name="Nazareth L.V."/>
            <person name="Ngo D.N."/>
            <person name="Okwuonu G.O."/>
            <person name="Pai G."/>
            <person name="Parker D."/>
            <person name="Paul H.A."/>
            <person name="Pfannkoch C."/>
            <person name="Pohl C.S."/>
            <person name="Rogers Y.-H.C."/>
            <person name="Ruiz S.J."/>
            <person name="Sabo A."/>
            <person name="Santibanez J."/>
            <person name="Schneider B.W."/>
            <person name="Smith S.M."/>
            <person name="Sodergren E."/>
            <person name="Svatek A.F."/>
            <person name="Utterback T.R."/>
            <person name="Vattathil S."/>
            <person name="Warren W."/>
            <person name="White C.S."/>
            <person name="Chinwalla A.T."/>
            <person name="Feng Y."/>
            <person name="Halpern A.L."/>
            <person name="Hillier L.W."/>
            <person name="Huang X."/>
            <person name="Minx P."/>
            <person name="Nelson J.O."/>
            <person name="Pepin K.H."/>
            <person name="Qin X."/>
            <person name="Sutton G.G."/>
            <person name="Venter E."/>
            <person name="Walenz B.P."/>
            <person name="Wallis J.W."/>
            <person name="Worley K.C."/>
            <person name="Yang S.-P."/>
            <person name="Jones S.M."/>
            <person name="Marra M.A."/>
            <person name="Rocchi M."/>
            <person name="Schein J.E."/>
            <person name="Baertsch R."/>
            <person name="Clarke L."/>
            <person name="Csuros M."/>
            <person name="Glasscock J."/>
            <person name="Harris R.A."/>
            <person name="Havlak P."/>
            <person name="Jackson A.R."/>
            <person name="Jiang H."/>
            <person name="Liu Y."/>
            <person name="Messina D.N."/>
            <person name="Shen Y."/>
            <person name="Song H.X.-Z."/>
            <person name="Wylie T."/>
            <person name="Zhang L."/>
            <person name="Birney E."/>
            <person name="Han K."/>
            <person name="Konkel M.K."/>
            <person name="Lee J."/>
            <person name="Smit A.F.A."/>
            <person name="Ullmer B."/>
            <person name="Wang H."/>
            <person name="Xing J."/>
            <person name="Burhans R."/>
            <person name="Cheng Z."/>
            <person name="Karro J.E."/>
            <person name="Ma J."/>
            <person name="Raney B."/>
            <person name="She X."/>
            <person name="Cox M.J."/>
            <person name="Demuth J.P."/>
            <person name="Dumas L.J."/>
            <person name="Han S.-G."/>
            <person name="Hopkins J."/>
            <person name="Karimpour-Fard A."/>
            <person name="Kim Y.H."/>
            <person name="Pollack J.R."/>
            <person name="Vinar T."/>
            <person name="Addo-Quaye C."/>
            <person name="Degenhardt J."/>
            <person name="Denby A."/>
            <person name="Hubisz M.J."/>
            <person name="Indap A."/>
            <person name="Kosiol C."/>
            <person name="Lahn B.T."/>
            <person name="Lawson H.A."/>
            <person name="Marklein A."/>
            <person name="Nielsen R."/>
            <person name="Vallender E.J."/>
            <person name="Clark A.G."/>
            <person name="Ferguson B."/>
            <person name="Hernandez R.D."/>
            <person name="Hirani K."/>
            <person name="Kehrer-Sawatzki H."/>
            <person name="Kolb J."/>
            <person name="Patil S."/>
            <person name="Pu L.-L."/>
            <person name="Ren Y."/>
            <person name="Smith D.G."/>
            <person name="Wheeler D.A."/>
            <person name="Schenck I."/>
            <person name="Ball E.V."/>
            <person name="Chen R."/>
            <person name="Cooper D.N."/>
            <person name="Giardine B."/>
            <person name="Hsu F."/>
            <person name="Kent W.J."/>
            <person name="Lesk A."/>
            <person name="Nelson D.L."/>
            <person name="O'brien W.E."/>
            <person name="Pruefer K."/>
            <person name="Stenson P.D."/>
            <person name="Wallace J.C."/>
            <person name="Ke H."/>
            <person name="Liu X.-M."/>
            <person name="Wang P."/>
            <person name="Xiang A.P."/>
            <person name="Yang F."/>
            <person name="Barber G.P."/>
            <person name="Haussler D."/>
            <person name="Karolchik D."/>
            <person name="Kern A.D."/>
            <person name="Kuhn R.M."/>
            <person name="Smith K.E."/>
            <person name="Zwieg A.S."/>
        </authorList>
    </citation>
    <scope>NUCLEOTIDE SEQUENCE [LARGE SCALE GENOMIC DNA]</scope>
    <source>
        <strain evidence="2">17573</strain>
    </source>
</reference>
<dbReference type="Ensembl" id="ENSMMUT00000097705.1">
    <property type="protein sequence ID" value="ENSMMUP00000071287.1"/>
    <property type="gene ID" value="ENSMMUG00000057674.1"/>
</dbReference>
<reference evidence="1" key="3">
    <citation type="submission" date="2025-08" db="UniProtKB">
        <authorList>
            <consortium name="Ensembl"/>
        </authorList>
    </citation>
    <scope>IDENTIFICATION</scope>
    <source>
        <strain evidence="1">17573</strain>
    </source>
</reference>
<reference evidence="1" key="4">
    <citation type="submission" date="2025-09" db="UniProtKB">
        <authorList>
            <consortium name="Ensembl"/>
        </authorList>
    </citation>
    <scope>IDENTIFICATION</scope>
    <source>
        <strain evidence="1">17573</strain>
    </source>
</reference>
<dbReference type="AlphaFoldDB" id="A0A5F8A076"/>
<dbReference type="PANTHER" id="PTHR46254">
    <property type="entry name" value="PROTEIN GVQW1-RELATED"/>
    <property type="match status" value="1"/>
</dbReference>
<protein>
    <submittedName>
        <fullName evidence="1">Uncharacterized protein</fullName>
    </submittedName>
</protein>
<organism evidence="1 2">
    <name type="scientific">Macaca mulatta</name>
    <name type="common">Rhesus macaque</name>
    <dbReference type="NCBI Taxonomy" id="9544"/>
    <lineage>
        <taxon>Eukaryota</taxon>
        <taxon>Metazoa</taxon>
        <taxon>Chordata</taxon>
        <taxon>Craniata</taxon>
        <taxon>Vertebrata</taxon>
        <taxon>Euteleostomi</taxon>
        <taxon>Mammalia</taxon>
        <taxon>Eutheria</taxon>
        <taxon>Euarchontoglires</taxon>
        <taxon>Primates</taxon>
        <taxon>Haplorrhini</taxon>
        <taxon>Catarrhini</taxon>
        <taxon>Cercopithecidae</taxon>
        <taxon>Cercopithecinae</taxon>
        <taxon>Macaca</taxon>
    </lineage>
</organism>
<name>A0A5F8A076_MACMU</name>
<dbReference type="Proteomes" id="UP000006718">
    <property type="component" value="Chromosome 3"/>
</dbReference>
<proteinExistence type="predicted"/>
<accession>A0A5F8A076</accession>
<evidence type="ECO:0000313" key="1">
    <source>
        <dbReference type="Ensembl" id="ENSMMUP00000071287.1"/>
    </source>
</evidence>
<dbReference type="VEuPathDB" id="HostDB:ENSMMUG00000057674"/>
<dbReference type="PANTHER" id="PTHR46254:SF3">
    <property type="entry name" value="SECRETED PROTEIN"/>
    <property type="match status" value="1"/>
</dbReference>
<sequence>VTAPSTYWTISKPLLRFLPTPWLQSPEISNLTPFYDKIFQPCANQTSSGAHIQAELTLPSPLNFPVSFELSFFRRQSHFVTQAGVQWHHLGSLQLLPPGFERFSCLSLLRNWDYRCVPSCPANFCIFIETGLHHVGQAGLKLLTSGDLPTSASESVGIIGMSHHTQPKEFAFAEHPCPLHGSFIPVIHSHHPRSI</sequence>
<dbReference type="GeneTree" id="ENSGT00940000161627"/>
<dbReference type="PRINTS" id="PR02045">
    <property type="entry name" value="F138DOMAIN"/>
</dbReference>
<reference evidence="1" key="2">
    <citation type="submission" date="2019-01" db="EMBL/GenBank/DDBJ databases">
        <authorList>
            <person name="Graves T."/>
            <person name="Eichler E.E."/>
            <person name="Wilson R.K."/>
        </authorList>
    </citation>
    <scope>NUCLEOTIDE SEQUENCE [LARGE SCALE GENOMIC DNA]</scope>
    <source>
        <strain evidence="1">17573</strain>
    </source>
</reference>
<dbReference type="InParanoid" id="A0A5F8A076"/>
<dbReference type="Bgee" id="ENSMMUG00000057674">
    <property type="expression patterns" value="Expressed in olfactory segment of nasal mucosa and 1 other cell type or tissue"/>
</dbReference>
<evidence type="ECO:0000313" key="2">
    <source>
        <dbReference type="Proteomes" id="UP000006718"/>
    </source>
</evidence>